<evidence type="ECO:0000313" key="13">
    <source>
        <dbReference type="EMBL" id="MFC3689924.1"/>
    </source>
</evidence>
<name>A0ABV7WJA9_9MICO</name>
<dbReference type="Proteomes" id="UP001595685">
    <property type="component" value="Unassembled WGS sequence"/>
</dbReference>
<feature type="compositionally biased region" description="Pro residues" evidence="11">
    <location>
        <begin position="16"/>
        <end position="30"/>
    </location>
</feature>
<feature type="transmembrane region" description="Helical" evidence="9">
    <location>
        <begin position="561"/>
        <end position="583"/>
    </location>
</feature>
<feature type="transmembrane region" description="Helical" evidence="9">
    <location>
        <begin position="68"/>
        <end position="88"/>
    </location>
</feature>
<evidence type="ECO:0000256" key="8">
    <source>
        <dbReference type="ARBA" id="ARBA00023136"/>
    </source>
</evidence>
<keyword evidence="4 10" id="KW-1003">Cell membrane</keyword>
<comment type="function">
    <text evidence="10">Part of the ABC transporter complex MalEFGK involved in maltose/maltodextrin import. Probably responsible for the translocation of the substrate across the membrane.</text>
</comment>
<evidence type="ECO:0000256" key="6">
    <source>
        <dbReference type="ARBA" id="ARBA00022692"/>
    </source>
</evidence>
<reference evidence="14" key="1">
    <citation type="journal article" date="2019" name="Int. J. Syst. Evol. Microbiol.">
        <title>The Global Catalogue of Microorganisms (GCM) 10K type strain sequencing project: providing services to taxonomists for standard genome sequencing and annotation.</title>
        <authorList>
            <consortium name="The Broad Institute Genomics Platform"/>
            <consortium name="The Broad Institute Genome Sequencing Center for Infectious Disease"/>
            <person name="Wu L."/>
            <person name="Ma J."/>
        </authorList>
    </citation>
    <scope>NUCLEOTIDE SEQUENCE [LARGE SCALE GENOMIC DNA]</scope>
    <source>
        <strain evidence="14">NCAIM B.02333</strain>
    </source>
</reference>
<dbReference type="Pfam" id="PF00528">
    <property type="entry name" value="BPD_transp_1"/>
    <property type="match status" value="1"/>
</dbReference>
<feature type="compositionally biased region" description="Low complexity" evidence="11">
    <location>
        <begin position="162"/>
        <end position="182"/>
    </location>
</feature>
<dbReference type="EMBL" id="JBHRWW010000014">
    <property type="protein sequence ID" value="MFC3689924.1"/>
    <property type="molecule type" value="Genomic_DNA"/>
</dbReference>
<comment type="caution">
    <text evidence="13">The sequence shown here is derived from an EMBL/GenBank/DDBJ whole genome shotgun (WGS) entry which is preliminary data.</text>
</comment>
<dbReference type="InterPro" id="IPR035277">
    <property type="entry name" value="MalF_N"/>
</dbReference>
<feature type="transmembrane region" description="Helical" evidence="9">
    <location>
        <begin position="397"/>
        <end position="418"/>
    </location>
</feature>
<feature type="region of interest" description="Disordered" evidence="11">
    <location>
        <begin position="162"/>
        <end position="198"/>
    </location>
</feature>
<feature type="transmembrane region" description="Helical" evidence="9">
    <location>
        <begin position="447"/>
        <end position="469"/>
    </location>
</feature>
<feature type="domain" description="ABC transmembrane type-1" evidence="12">
    <location>
        <begin position="360"/>
        <end position="582"/>
    </location>
</feature>
<accession>A0ABV7WJA9</accession>
<keyword evidence="3 9" id="KW-0813">Transport</keyword>
<feature type="transmembrane region" description="Helical" evidence="9">
    <location>
        <begin position="95"/>
        <end position="119"/>
    </location>
</feature>
<dbReference type="PANTHER" id="PTHR47314:SF1">
    <property type="entry name" value="MALTOSE_MALTODEXTRIN TRANSPORT SYSTEM PERMEASE PROTEIN MALF"/>
    <property type="match status" value="1"/>
</dbReference>
<keyword evidence="7 9" id="KW-1133">Transmembrane helix</keyword>
<dbReference type="PANTHER" id="PTHR47314">
    <property type="entry name" value="MALTOSE/MALTODEXTRIN TRANSPORT SYSTEM PERMEASE PROTEIN MALF"/>
    <property type="match status" value="1"/>
</dbReference>
<evidence type="ECO:0000256" key="11">
    <source>
        <dbReference type="SAM" id="MobiDB-lite"/>
    </source>
</evidence>
<dbReference type="SUPFAM" id="SSF161098">
    <property type="entry name" value="MetI-like"/>
    <property type="match status" value="1"/>
</dbReference>
<dbReference type="CDD" id="cd06261">
    <property type="entry name" value="TM_PBP2"/>
    <property type="match status" value="1"/>
</dbReference>
<keyword evidence="8 9" id="KW-0472">Membrane</keyword>
<dbReference type="SUPFAM" id="SSF160964">
    <property type="entry name" value="MalF N-terminal region-like"/>
    <property type="match status" value="1"/>
</dbReference>
<evidence type="ECO:0000256" key="1">
    <source>
        <dbReference type="ARBA" id="ARBA00004651"/>
    </source>
</evidence>
<dbReference type="InterPro" id="IPR032550">
    <property type="entry name" value="TM_PBP2_N"/>
</dbReference>
<organism evidence="13 14">
    <name type="scientific">Aquipuribacter hungaricus</name>
    <dbReference type="NCBI Taxonomy" id="545624"/>
    <lineage>
        <taxon>Bacteria</taxon>
        <taxon>Bacillati</taxon>
        <taxon>Actinomycetota</taxon>
        <taxon>Actinomycetes</taxon>
        <taxon>Micrococcales</taxon>
        <taxon>Intrasporangiaceae</taxon>
        <taxon>Aquipuribacter</taxon>
    </lineage>
</organism>
<feature type="compositionally biased region" description="Polar residues" evidence="11">
    <location>
        <begin position="1"/>
        <end position="10"/>
    </location>
</feature>
<feature type="compositionally biased region" description="Acidic residues" evidence="11">
    <location>
        <begin position="183"/>
        <end position="196"/>
    </location>
</feature>
<evidence type="ECO:0000256" key="5">
    <source>
        <dbReference type="ARBA" id="ARBA00022597"/>
    </source>
</evidence>
<dbReference type="Gene3D" id="3.10.650.10">
    <property type="entry name" value="MalF N-terminal region-like"/>
    <property type="match status" value="1"/>
</dbReference>
<evidence type="ECO:0000256" key="3">
    <source>
        <dbReference type="ARBA" id="ARBA00022448"/>
    </source>
</evidence>
<feature type="transmembrane region" description="Helical" evidence="9">
    <location>
        <begin position="41"/>
        <end position="62"/>
    </location>
</feature>
<feature type="transmembrane region" description="Helical" evidence="9">
    <location>
        <begin position="490"/>
        <end position="513"/>
    </location>
</feature>
<feature type="transmembrane region" description="Helical" evidence="9">
    <location>
        <begin position="361"/>
        <end position="385"/>
    </location>
</feature>
<evidence type="ECO:0000256" key="9">
    <source>
        <dbReference type="RuleBase" id="RU363032"/>
    </source>
</evidence>
<evidence type="ECO:0000313" key="14">
    <source>
        <dbReference type="Proteomes" id="UP001595685"/>
    </source>
</evidence>
<evidence type="ECO:0000256" key="7">
    <source>
        <dbReference type="ARBA" id="ARBA00022989"/>
    </source>
</evidence>
<keyword evidence="6 9" id="KW-0812">Transmembrane</keyword>
<dbReference type="Gene3D" id="1.10.3720.10">
    <property type="entry name" value="MetI-like"/>
    <property type="match status" value="1"/>
</dbReference>
<protein>
    <recommendedName>
        <fullName evidence="10">Maltose/maltodextrin transport system permease protein</fullName>
    </recommendedName>
</protein>
<evidence type="ECO:0000256" key="4">
    <source>
        <dbReference type="ARBA" id="ARBA00022475"/>
    </source>
</evidence>
<evidence type="ECO:0000256" key="2">
    <source>
        <dbReference type="ARBA" id="ARBA00009047"/>
    </source>
</evidence>
<evidence type="ECO:0000259" key="12">
    <source>
        <dbReference type="PROSITE" id="PS50928"/>
    </source>
</evidence>
<comment type="subcellular location">
    <subcellularLocation>
        <location evidence="1 9">Cell membrane</location>
        <topology evidence="1 9">Multi-pass membrane protein</topology>
    </subcellularLocation>
</comment>
<dbReference type="InterPro" id="IPR000515">
    <property type="entry name" value="MetI-like"/>
</dbReference>
<keyword evidence="14" id="KW-1185">Reference proteome</keyword>
<proteinExistence type="inferred from homology"/>
<dbReference type="InterPro" id="IPR035906">
    <property type="entry name" value="MetI-like_sf"/>
</dbReference>
<comment type="similarity">
    <text evidence="2 10">Belongs to the binding-protein-dependent transport system permease family. MalFG subfamily.</text>
</comment>
<dbReference type="Gene3D" id="1.20.58.370">
    <property type="entry name" value="MalF N-terminal region-like"/>
    <property type="match status" value="1"/>
</dbReference>
<sequence length="593" mass="62847">MLSGTLTPARTQGDPPAAPPPGDVPTPSARPPRRPGPLTGLLLKVAFMALLNAVGVFAVLVAFGAREWGFVAFLALSLLAADVVYATGRFVPAKYLFPGLFFLLVFQVLVVVYTVFVAFTNFGDAHTIDQEQARTQILAVSEQRVPDSPAYAVTVLAREGTAAPAGGADPDSADAADAAGAPDEGEGADAPADEATDGPADAAEELAFLLTDPDGEVSLGTAAGVEEVDHDAVTTEDDGRATGLDGWQSLALGDLAERQQAVIGFRVPLATDDDPDAGSLRTQDGRTAYVNRPLLTWDEAGDTLTDTRDDAVYTADQSRGFYVSQDGRELTPGWRVGVGTANFERVVTDDRLAGPLLSVTLWSFAFALVSVVSTFFLGVLLALVFDNPRMRGRKVYRSLLIIPYAAPSFMSMLLWAGFLNPSFGFVNVVLLGGAEVPWLTDPWLAKLSVLVVNLWLGFPYMFLVCTGALQSIPGEVKEAARVDGASPTRIFRSIILPLLMVSVAPLLIASFAFNFNNFSLIYFVTGGGPNIPEASISIGSTDLLIHVVYTLGFESGGGQQWGFACALSVLIFVVVAGISAVSFRQTRALEDIN</sequence>
<evidence type="ECO:0000256" key="10">
    <source>
        <dbReference type="RuleBase" id="RU367050"/>
    </source>
</evidence>
<dbReference type="PROSITE" id="PS50928">
    <property type="entry name" value="ABC_TM1"/>
    <property type="match status" value="1"/>
</dbReference>
<dbReference type="RefSeq" id="WP_376984260.1">
    <property type="nucleotide sequence ID" value="NZ_JBHRWW010000014.1"/>
</dbReference>
<feature type="region of interest" description="Disordered" evidence="11">
    <location>
        <begin position="1"/>
        <end position="33"/>
    </location>
</feature>
<keyword evidence="5 10" id="KW-0762">Sugar transport</keyword>
<gene>
    <name evidence="13" type="ORF">ACFOLH_16360</name>
</gene>
<dbReference type="Pfam" id="PF16296">
    <property type="entry name" value="TM_PBP2_N"/>
    <property type="match status" value="1"/>
</dbReference>